<gene>
    <name evidence="1" type="ORF">Sradi_3215300</name>
</gene>
<comment type="caution">
    <text evidence="1">The sequence shown here is derived from an EMBL/GenBank/DDBJ whole genome shotgun (WGS) entry which is preliminary data.</text>
</comment>
<sequence length="64" mass="7405">MGNRRLKLFGGGKRKVVGAKRWGAKEVWQQHKMEWWLQPRAGREYGRVGDEGKKVGLLVTDVLR</sequence>
<reference evidence="1" key="1">
    <citation type="submission" date="2020-06" db="EMBL/GenBank/DDBJ databases">
        <authorList>
            <person name="Li T."/>
            <person name="Hu X."/>
            <person name="Zhang T."/>
            <person name="Song X."/>
            <person name="Zhang H."/>
            <person name="Dai N."/>
            <person name="Sheng W."/>
            <person name="Hou X."/>
            <person name="Wei L."/>
        </authorList>
    </citation>
    <scope>NUCLEOTIDE SEQUENCE</scope>
    <source>
        <strain evidence="1">G02</strain>
        <tissue evidence="1">Leaf</tissue>
    </source>
</reference>
<accession>A0AAW2RI07</accession>
<evidence type="ECO:0000313" key="1">
    <source>
        <dbReference type="EMBL" id="KAL0379098.1"/>
    </source>
</evidence>
<organism evidence="1">
    <name type="scientific">Sesamum radiatum</name>
    <name type="common">Black benniseed</name>
    <dbReference type="NCBI Taxonomy" id="300843"/>
    <lineage>
        <taxon>Eukaryota</taxon>
        <taxon>Viridiplantae</taxon>
        <taxon>Streptophyta</taxon>
        <taxon>Embryophyta</taxon>
        <taxon>Tracheophyta</taxon>
        <taxon>Spermatophyta</taxon>
        <taxon>Magnoliopsida</taxon>
        <taxon>eudicotyledons</taxon>
        <taxon>Gunneridae</taxon>
        <taxon>Pentapetalae</taxon>
        <taxon>asterids</taxon>
        <taxon>lamiids</taxon>
        <taxon>Lamiales</taxon>
        <taxon>Pedaliaceae</taxon>
        <taxon>Sesamum</taxon>
    </lineage>
</organism>
<dbReference type="EMBL" id="JACGWJ010000013">
    <property type="protein sequence ID" value="KAL0379098.1"/>
    <property type="molecule type" value="Genomic_DNA"/>
</dbReference>
<protein>
    <submittedName>
        <fullName evidence="1">Uncharacterized protein</fullName>
    </submittedName>
</protein>
<proteinExistence type="predicted"/>
<name>A0AAW2RI07_SESRA</name>
<reference evidence="1" key="2">
    <citation type="journal article" date="2024" name="Plant">
        <title>Genomic evolution and insights into agronomic trait innovations of Sesamum species.</title>
        <authorList>
            <person name="Miao H."/>
            <person name="Wang L."/>
            <person name="Qu L."/>
            <person name="Liu H."/>
            <person name="Sun Y."/>
            <person name="Le M."/>
            <person name="Wang Q."/>
            <person name="Wei S."/>
            <person name="Zheng Y."/>
            <person name="Lin W."/>
            <person name="Duan Y."/>
            <person name="Cao H."/>
            <person name="Xiong S."/>
            <person name="Wang X."/>
            <person name="Wei L."/>
            <person name="Li C."/>
            <person name="Ma Q."/>
            <person name="Ju M."/>
            <person name="Zhao R."/>
            <person name="Li G."/>
            <person name="Mu C."/>
            <person name="Tian Q."/>
            <person name="Mei H."/>
            <person name="Zhang T."/>
            <person name="Gao T."/>
            <person name="Zhang H."/>
        </authorList>
    </citation>
    <scope>NUCLEOTIDE SEQUENCE</scope>
    <source>
        <strain evidence="1">G02</strain>
    </source>
</reference>
<dbReference type="AlphaFoldDB" id="A0AAW2RI07"/>